<dbReference type="Gene3D" id="3.40.50.300">
    <property type="entry name" value="P-loop containing nucleotide triphosphate hydrolases"/>
    <property type="match status" value="1"/>
</dbReference>
<evidence type="ECO:0000256" key="6">
    <source>
        <dbReference type="ARBA" id="ARBA00023136"/>
    </source>
</evidence>
<comment type="similarity">
    <text evidence="2 8">Belongs to the GTR/RAG GTP-binding protein family.</text>
</comment>
<feature type="region of interest" description="Disordered" evidence="9">
    <location>
        <begin position="56"/>
        <end position="85"/>
    </location>
</feature>
<feature type="region of interest" description="Disordered" evidence="9">
    <location>
        <begin position="1"/>
        <end position="35"/>
    </location>
</feature>
<organism evidence="10 11">
    <name type="scientific">Nothophoma quercina</name>
    <dbReference type="NCBI Taxonomy" id="749835"/>
    <lineage>
        <taxon>Eukaryota</taxon>
        <taxon>Fungi</taxon>
        <taxon>Dikarya</taxon>
        <taxon>Ascomycota</taxon>
        <taxon>Pezizomycotina</taxon>
        <taxon>Dothideomycetes</taxon>
        <taxon>Pleosporomycetidae</taxon>
        <taxon>Pleosporales</taxon>
        <taxon>Pleosporineae</taxon>
        <taxon>Didymellaceae</taxon>
        <taxon>Nothophoma</taxon>
    </lineage>
</organism>
<dbReference type="SUPFAM" id="SSF52540">
    <property type="entry name" value="P-loop containing nucleoside triphosphate hydrolases"/>
    <property type="match status" value="1"/>
</dbReference>
<dbReference type="InterPro" id="IPR027417">
    <property type="entry name" value="P-loop_NTPase"/>
</dbReference>
<dbReference type="PANTHER" id="PTHR11259:SF2">
    <property type="entry name" value="GH16429P"/>
    <property type="match status" value="1"/>
</dbReference>
<dbReference type="Gene3D" id="3.30.450.190">
    <property type="match status" value="1"/>
</dbReference>
<evidence type="ECO:0000256" key="8">
    <source>
        <dbReference type="RuleBase" id="RU367014"/>
    </source>
</evidence>
<reference evidence="10 11" key="1">
    <citation type="submission" date="2024-02" db="EMBL/GenBank/DDBJ databases">
        <title>De novo assembly and annotation of 12 fungi associated with fruit tree decline syndrome in Ontario, Canada.</title>
        <authorList>
            <person name="Sulman M."/>
            <person name="Ellouze W."/>
            <person name="Ilyukhin E."/>
        </authorList>
    </citation>
    <scope>NUCLEOTIDE SEQUENCE [LARGE SCALE GENOMIC DNA]</scope>
    <source>
        <strain evidence="10 11">M97-236</strain>
    </source>
</reference>
<sequence>MSRRPSRQASAFSAEGLGQTVYQEDGARGPSVQSVVQASSLKRGAQLTMERFLQDLPNADQPPNDFSQQYHTGRVPNSKGRDGKPRLLLMGQRRSGKSSIASVVFHKLPPSETLFLETTYRIKKESMHSFMDFQVWDLPGHLDYFDPAFDTDNIFDEIGALIWVIDAQDEYLDAIARLNLTILNLQHSYPNINIEVFVHKVDGLSDDFRGDTFRDIIQRVQDELSDNGYEQAPISFYQTSIYDHSIFEAFSKVIQKLIPQLPTLEALLNNLCAACNIEKAYLFDIMSKIYVATDTTPTDIGNYEICSDYIDVVVDVAEIYGYERENQTPEEEQLEKGNGDAESLITMERKGARYLYLRELNKYLALVCIMGDDSPAEKKAIIDYNVGVFQTGLKKVFPKGDREAQVEIVATNDGAS</sequence>
<keyword evidence="11" id="KW-1185">Reference proteome</keyword>
<keyword evidence="3 8" id="KW-0547">Nucleotide-binding</keyword>
<gene>
    <name evidence="10" type="primary">GTR2</name>
    <name evidence="10" type="ORF">SLS59_007027</name>
</gene>
<evidence type="ECO:0000256" key="7">
    <source>
        <dbReference type="ARBA" id="ARBA00049117"/>
    </source>
</evidence>
<dbReference type="PANTHER" id="PTHR11259">
    <property type="entry name" value="RAS-RELATED GTP BINDING RAG/GTR YEAST"/>
    <property type="match status" value="1"/>
</dbReference>
<evidence type="ECO:0000256" key="5">
    <source>
        <dbReference type="ARBA" id="ARBA00023134"/>
    </source>
</evidence>
<comment type="subcellular location">
    <subcellularLocation>
        <location evidence="1">Endomembrane system</location>
    </subcellularLocation>
</comment>
<keyword evidence="5 8" id="KW-0342">GTP-binding</keyword>
<comment type="catalytic activity">
    <reaction evidence="7">
        <text>GTP + H2O = GDP + phosphate + H(+)</text>
        <dbReference type="Rhea" id="RHEA:19669"/>
        <dbReference type="ChEBI" id="CHEBI:15377"/>
        <dbReference type="ChEBI" id="CHEBI:15378"/>
        <dbReference type="ChEBI" id="CHEBI:37565"/>
        <dbReference type="ChEBI" id="CHEBI:43474"/>
        <dbReference type="ChEBI" id="CHEBI:58189"/>
    </reaction>
    <physiologicalReaction direction="left-to-right" evidence="7">
        <dbReference type="Rhea" id="RHEA:19670"/>
    </physiologicalReaction>
</comment>
<keyword evidence="4" id="KW-0378">Hydrolase</keyword>
<dbReference type="InterPro" id="IPR006762">
    <property type="entry name" value="Gtr1_RagA"/>
</dbReference>
<evidence type="ECO:0000256" key="4">
    <source>
        <dbReference type="ARBA" id="ARBA00022801"/>
    </source>
</evidence>
<dbReference type="Pfam" id="PF04670">
    <property type="entry name" value="Gtr1_RagA"/>
    <property type="match status" value="1"/>
</dbReference>
<evidence type="ECO:0000256" key="9">
    <source>
        <dbReference type="SAM" id="MobiDB-lite"/>
    </source>
</evidence>
<name>A0ABR3R1P7_9PLEO</name>
<dbReference type="InterPro" id="IPR039400">
    <property type="entry name" value="RagC/D"/>
</dbReference>
<protein>
    <recommendedName>
        <fullName evidence="8">GTP-binding protein</fullName>
    </recommendedName>
</protein>
<accession>A0ABR3R1P7</accession>
<evidence type="ECO:0000313" key="10">
    <source>
        <dbReference type="EMBL" id="KAL1598343.1"/>
    </source>
</evidence>
<proteinExistence type="inferred from homology"/>
<keyword evidence="6" id="KW-0472">Membrane</keyword>
<evidence type="ECO:0000256" key="1">
    <source>
        <dbReference type="ARBA" id="ARBA00004308"/>
    </source>
</evidence>
<dbReference type="CDD" id="cd11385">
    <property type="entry name" value="RagC_like"/>
    <property type="match status" value="1"/>
</dbReference>
<evidence type="ECO:0000313" key="11">
    <source>
        <dbReference type="Proteomes" id="UP001521222"/>
    </source>
</evidence>
<dbReference type="Proteomes" id="UP001521222">
    <property type="component" value="Unassembled WGS sequence"/>
</dbReference>
<comment type="caution">
    <text evidence="10">The sequence shown here is derived from an EMBL/GenBank/DDBJ whole genome shotgun (WGS) entry which is preliminary data.</text>
</comment>
<dbReference type="EMBL" id="JAKIXB020000023">
    <property type="protein sequence ID" value="KAL1598343.1"/>
    <property type="molecule type" value="Genomic_DNA"/>
</dbReference>
<comment type="function">
    <text evidence="8">GTPase involved in activation of the TORC1 signaling pathway, which promotes growth and represses autophagy in nutrient-rich conditions.</text>
</comment>
<evidence type="ECO:0000256" key="2">
    <source>
        <dbReference type="ARBA" id="ARBA00007756"/>
    </source>
</evidence>
<evidence type="ECO:0000256" key="3">
    <source>
        <dbReference type="ARBA" id="ARBA00022741"/>
    </source>
</evidence>
<comment type="subunit">
    <text evidence="8">Component of the GSE complex.</text>
</comment>